<dbReference type="PANTHER" id="PTHR20963:SF23">
    <property type="entry name" value="3-PHYTASE"/>
    <property type="match status" value="1"/>
</dbReference>
<dbReference type="HOGENOM" id="CLU_020880_3_0_1"/>
<dbReference type="Pfam" id="PF00328">
    <property type="entry name" value="His_Phos_2"/>
    <property type="match status" value="1"/>
</dbReference>
<proteinExistence type="inferred from homology"/>
<sequence>MPSLRSLSAALLLVGVGAVAAQNLSPTQDINLPDVVGAADPLAWLGASSPWIAGPSIKGISSDVPDGCSVQQAAYLVRHGSRFPDPGSYQGWVTLYNKIQAANFTATGSLAFLKSWEPVLKNTTVQMSQESITGAKEAYDLGYSMRTRYPDLNYVDGQPFLVWANQYSWPISGSRVVNTARNFMRGFMGTLAEQFGSVVSINSTSSPLATGNSLGPSDSCPLFKATKTNKTTEWNNVYLPPIQARLSKLIDGDLNLTSSDISGFPSLCGYESQIVGRLSPWCSVFTDDELKGFEYAQGLSYYYTQGPGSAIPKSMWLPYLKALLSLLDQGPGQVGVDFDGSSFVLPDLLMNFFNDNQIAQMTAAMGIFDDQPPLPSTGIPDYWTYITSRFISMRGTVAFEVLNCEPDAPRPTGPASATATTRTKSATATTTTPVGGASTTLIGAVSTTPTLIEVVSPTPTLVGTAPPTLSDCGEPVTVTRTMGQHWDGDGDGSHSHSKRATSGNSTYIRILLNDAVYPVSCQDGPGNSCLLSSYLDFIADKYNAWGNFNENCNVTAAGTPAVVEGASFYTNLTLPFLTSVTP</sequence>
<dbReference type="Gene3D" id="3.40.50.1240">
    <property type="entry name" value="Phosphoglycerate mutase-like"/>
    <property type="match status" value="1"/>
</dbReference>
<feature type="compositionally biased region" description="Low complexity" evidence="4">
    <location>
        <begin position="415"/>
        <end position="432"/>
    </location>
</feature>
<organism evidence="6 7">
    <name type="scientific">Capronia epimyces CBS 606.96</name>
    <dbReference type="NCBI Taxonomy" id="1182542"/>
    <lineage>
        <taxon>Eukaryota</taxon>
        <taxon>Fungi</taxon>
        <taxon>Dikarya</taxon>
        <taxon>Ascomycota</taxon>
        <taxon>Pezizomycotina</taxon>
        <taxon>Eurotiomycetes</taxon>
        <taxon>Chaetothyriomycetidae</taxon>
        <taxon>Chaetothyriales</taxon>
        <taxon>Herpotrichiellaceae</taxon>
        <taxon>Capronia</taxon>
    </lineage>
</organism>
<keyword evidence="3" id="KW-0378">Hydrolase</keyword>
<accession>W9Y524</accession>
<protein>
    <recommendedName>
        <fullName evidence="2">3-phytase</fullName>
        <ecNumber evidence="2">3.1.3.8</ecNumber>
    </recommendedName>
</protein>
<evidence type="ECO:0000256" key="5">
    <source>
        <dbReference type="SAM" id="SignalP"/>
    </source>
</evidence>
<name>W9Y524_9EURO</name>
<dbReference type="RefSeq" id="XP_007738064.1">
    <property type="nucleotide sequence ID" value="XM_007739874.1"/>
</dbReference>
<dbReference type="SUPFAM" id="SSF53254">
    <property type="entry name" value="Phosphoglycerate mutase-like"/>
    <property type="match status" value="1"/>
</dbReference>
<dbReference type="eggNOG" id="KOG1382">
    <property type="taxonomic scope" value="Eukaryota"/>
</dbReference>
<dbReference type="InterPro" id="IPR000560">
    <property type="entry name" value="His_Pase_clade-2"/>
</dbReference>
<feature type="signal peptide" evidence="5">
    <location>
        <begin position="1"/>
        <end position="21"/>
    </location>
</feature>
<dbReference type="GeneID" id="19173864"/>
<dbReference type="EMBL" id="AMGY01000010">
    <property type="protein sequence ID" value="EXJ77554.1"/>
    <property type="molecule type" value="Genomic_DNA"/>
</dbReference>
<dbReference type="GO" id="GO:0009277">
    <property type="term" value="C:fungal-type cell wall"/>
    <property type="evidence" value="ECO:0007669"/>
    <property type="project" value="TreeGrafter"/>
</dbReference>
<dbReference type="CDD" id="cd07061">
    <property type="entry name" value="HP_HAP_like"/>
    <property type="match status" value="1"/>
</dbReference>
<dbReference type="OrthoDB" id="6509975at2759"/>
<dbReference type="InterPro" id="IPR029033">
    <property type="entry name" value="His_PPase_superfam"/>
</dbReference>
<dbReference type="PROSITE" id="PS00616">
    <property type="entry name" value="HIS_ACID_PHOSPHAT_1"/>
    <property type="match status" value="1"/>
</dbReference>
<keyword evidence="5" id="KW-0732">Signal</keyword>
<dbReference type="AlphaFoldDB" id="W9Y524"/>
<dbReference type="InterPro" id="IPR033379">
    <property type="entry name" value="Acid_Pase_AS"/>
</dbReference>
<evidence type="ECO:0000256" key="2">
    <source>
        <dbReference type="ARBA" id="ARBA00012632"/>
    </source>
</evidence>
<dbReference type="STRING" id="1182542.W9Y524"/>
<dbReference type="GO" id="GO:0003993">
    <property type="term" value="F:acid phosphatase activity"/>
    <property type="evidence" value="ECO:0007669"/>
    <property type="project" value="TreeGrafter"/>
</dbReference>
<evidence type="ECO:0000256" key="3">
    <source>
        <dbReference type="ARBA" id="ARBA00022801"/>
    </source>
</evidence>
<dbReference type="Proteomes" id="UP000019478">
    <property type="component" value="Unassembled WGS sequence"/>
</dbReference>
<evidence type="ECO:0000313" key="6">
    <source>
        <dbReference type="EMBL" id="EXJ77554.1"/>
    </source>
</evidence>
<dbReference type="EC" id="3.1.3.8" evidence="2"/>
<comment type="caution">
    <text evidence="6">The sequence shown here is derived from an EMBL/GenBank/DDBJ whole genome shotgun (WGS) entry which is preliminary data.</text>
</comment>
<dbReference type="PANTHER" id="PTHR20963">
    <property type="entry name" value="MULTIPLE INOSITOL POLYPHOSPHATE PHOSPHATASE-RELATED"/>
    <property type="match status" value="1"/>
</dbReference>
<feature type="region of interest" description="Disordered" evidence="4">
    <location>
        <begin position="406"/>
        <end position="432"/>
    </location>
</feature>
<reference evidence="6 7" key="1">
    <citation type="submission" date="2013-03" db="EMBL/GenBank/DDBJ databases">
        <title>The Genome Sequence of Capronia epimyces CBS 606.96.</title>
        <authorList>
            <consortium name="The Broad Institute Genomics Platform"/>
            <person name="Cuomo C."/>
            <person name="de Hoog S."/>
            <person name="Gorbushina A."/>
            <person name="Walker B."/>
            <person name="Young S.K."/>
            <person name="Zeng Q."/>
            <person name="Gargeya S."/>
            <person name="Fitzgerald M."/>
            <person name="Haas B."/>
            <person name="Abouelleil A."/>
            <person name="Allen A.W."/>
            <person name="Alvarado L."/>
            <person name="Arachchi H.M."/>
            <person name="Berlin A.M."/>
            <person name="Chapman S.B."/>
            <person name="Gainer-Dewar J."/>
            <person name="Goldberg J."/>
            <person name="Griggs A."/>
            <person name="Gujja S."/>
            <person name="Hansen M."/>
            <person name="Howarth C."/>
            <person name="Imamovic A."/>
            <person name="Ireland A."/>
            <person name="Larimer J."/>
            <person name="McCowan C."/>
            <person name="Murphy C."/>
            <person name="Pearson M."/>
            <person name="Poon T.W."/>
            <person name="Priest M."/>
            <person name="Roberts A."/>
            <person name="Saif S."/>
            <person name="Shea T."/>
            <person name="Sisk P."/>
            <person name="Sykes S."/>
            <person name="Wortman J."/>
            <person name="Nusbaum C."/>
            <person name="Birren B."/>
        </authorList>
    </citation>
    <scope>NUCLEOTIDE SEQUENCE [LARGE SCALE GENOMIC DNA]</scope>
    <source>
        <strain evidence="6 7">CBS 606.96</strain>
    </source>
</reference>
<evidence type="ECO:0000256" key="1">
    <source>
        <dbReference type="ARBA" id="ARBA00005375"/>
    </source>
</evidence>
<feature type="chain" id="PRO_5004934950" description="3-phytase" evidence="5">
    <location>
        <begin position="22"/>
        <end position="582"/>
    </location>
</feature>
<evidence type="ECO:0000313" key="7">
    <source>
        <dbReference type="Proteomes" id="UP000019478"/>
    </source>
</evidence>
<gene>
    <name evidence="6" type="ORF">A1O3_09781</name>
</gene>
<dbReference type="GO" id="GO:0016158">
    <property type="term" value="F:inositol hexakisphosphate 3-phosphatase activity"/>
    <property type="evidence" value="ECO:0007669"/>
    <property type="project" value="UniProtKB-EC"/>
</dbReference>
<evidence type="ECO:0000256" key="4">
    <source>
        <dbReference type="SAM" id="MobiDB-lite"/>
    </source>
</evidence>
<keyword evidence="7" id="KW-1185">Reference proteome</keyword>
<comment type="similarity">
    <text evidence="1">Belongs to the histidine acid phosphatase family.</text>
</comment>